<evidence type="ECO:0008006" key="6">
    <source>
        <dbReference type="Google" id="ProtNLM"/>
    </source>
</evidence>
<dbReference type="InterPro" id="IPR025205">
    <property type="entry name" value="PilX/PilW_C"/>
</dbReference>
<accession>A0A0A0F8A3</accession>
<evidence type="ECO:0000256" key="1">
    <source>
        <dbReference type="SAM" id="Phobius"/>
    </source>
</evidence>
<dbReference type="eggNOG" id="COG4726">
    <property type="taxonomic scope" value="Bacteria"/>
</dbReference>
<keyword evidence="1" id="KW-0472">Membrane</keyword>
<evidence type="ECO:0000313" key="5">
    <source>
        <dbReference type="Proteomes" id="UP000029989"/>
    </source>
</evidence>
<dbReference type="Pfam" id="PF13681">
    <property type="entry name" value="PilX"/>
    <property type="match status" value="1"/>
</dbReference>
<organism evidence="4 5">
    <name type="scientific">Lysobacter arseniciresistens ZS79</name>
    <dbReference type="NCBI Taxonomy" id="913325"/>
    <lineage>
        <taxon>Bacteria</taxon>
        <taxon>Pseudomonadati</taxon>
        <taxon>Pseudomonadota</taxon>
        <taxon>Gammaproteobacteria</taxon>
        <taxon>Lysobacterales</taxon>
        <taxon>Lysobacteraceae</taxon>
        <taxon>Novilysobacter</taxon>
    </lineage>
</organism>
<keyword evidence="1" id="KW-1133">Transmembrane helix</keyword>
<evidence type="ECO:0000313" key="4">
    <source>
        <dbReference type="EMBL" id="KGM57617.1"/>
    </source>
</evidence>
<protein>
    <recommendedName>
        <fullName evidence="6">Pilus assembly protein</fullName>
    </recommendedName>
</protein>
<comment type="caution">
    <text evidence="4">The sequence shown here is derived from an EMBL/GenBank/DDBJ whole genome shotgun (WGS) entry which is preliminary data.</text>
</comment>
<feature type="domain" description="Type 4 fimbrial biogenesis protein PilX N-terminal" evidence="3">
    <location>
        <begin position="15"/>
        <end position="65"/>
    </location>
</feature>
<evidence type="ECO:0000259" key="2">
    <source>
        <dbReference type="Pfam" id="PF13681"/>
    </source>
</evidence>
<reference evidence="4 5" key="1">
    <citation type="journal article" date="2015" name="Stand. Genomic Sci.">
        <title>Genomic information of the arsenic-resistant bacterium Lysobacter arseniciresistens type strain ZS79(T) and comparison of Lysobacter draft genomes.</title>
        <authorList>
            <person name="Liu L."/>
            <person name="Zhang S."/>
            <person name="Luo M."/>
            <person name="Wang G."/>
        </authorList>
    </citation>
    <scope>NUCLEOTIDE SEQUENCE [LARGE SCALE GENOMIC DNA]</scope>
    <source>
        <strain evidence="4 5">ZS79</strain>
    </source>
</reference>
<keyword evidence="5" id="KW-1185">Reference proteome</keyword>
<gene>
    <name evidence="4" type="ORF">N799_06095</name>
</gene>
<dbReference type="Pfam" id="PF14341">
    <property type="entry name" value="PilX_N"/>
    <property type="match status" value="1"/>
</dbReference>
<proteinExistence type="predicted"/>
<dbReference type="AlphaFoldDB" id="A0A0A0F8A3"/>
<dbReference type="OrthoDB" id="5801860at2"/>
<feature type="domain" description="PilX/PilW C-terminal" evidence="2">
    <location>
        <begin position="85"/>
        <end position="174"/>
    </location>
</feature>
<evidence type="ECO:0000259" key="3">
    <source>
        <dbReference type="Pfam" id="PF14341"/>
    </source>
</evidence>
<dbReference type="EMBL" id="AVPT01000002">
    <property type="protein sequence ID" value="KGM57617.1"/>
    <property type="molecule type" value="Genomic_DNA"/>
</dbReference>
<feature type="transmembrane region" description="Helical" evidence="1">
    <location>
        <begin position="16"/>
        <end position="36"/>
    </location>
</feature>
<dbReference type="STRING" id="913325.N799_06095"/>
<dbReference type="Proteomes" id="UP000029989">
    <property type="component" value="Unassembled WGS sequence"/>
</dbReference>
<dbReference type="InterPro" id="IPR025746">
    <property type="entry name" value="PilX_N_dom"/>
</dbReference>
<keyword evidence="1" id="KW-0812">Transmembrane</keyword>
<name>A0A0A0F8A3_9GAMM</name>
<sequence length="179" mass="18907">MSRTSRAYGAARQQQGVALIVVLLLLLVVTLIGLASMRGTLLQERMAGNVYARSEAFQSAEAVLREAEAFAATLPVVPAAGCDEGVCAMAINGAAAAWQAAGFWEDGEFREAADAIGEITPRYVVEDYGKAESASCTGSIDMSAPPCSAMRQVYRITVRSETPNGAEVLLQSTYEVPVP</sequence>